<feature type="active site" evidence="9">
    <location>
        <position position="202"/>
    </location>
</feature>
<dbReference type="InterPro" id="IPR002104">
    <property type="entry name" value="Integrase_catalytic"/>
</dbReference>
<evidence type="ECO:0000256" key="7">
    <source>
        <dbReference type="ARBA" id="ARBA00023172"/>
    </source>
</evidence>
<dbReference type="Gene3D" id="1.10.443.10">
    <property type="entry name" value="Intergrase catalytic core"/>
    <property type="match status" value="1"/>
</dbReference>
<evidence type="ECO:0000256" key="1">
    <source>
        <dbReference type="ARBA" id="ARBA00004496"/>
    </source>
</evidence>
<comment type="subunit">
    <text evidence="9">Forms a cyclic heterotetrameric complex composed of two molecules of XerC and two molecules of XerD.</text>
</comment>
<keyword evidence="3 9" id="KW-0132">Cell division</keyword>
<dbReference type="HAMAP" id="MF_01808">
    <property type="entry name" value="Recomb_XerC_XerD"/>
    <property type="match status" value="1"/>
</dbReference>
<evidence type="ECO:0000259" key="11">
    <source>
        <dbReference type="PROSITE" id="PS51900"/>
    </source>
</evidence>
<gene>
    <name evidence="9 12" type="primary">xerC</name>
    <name evidence="12" type="ORF">PlAlph_5850</name>
</gene>
<dbReference type="InterPro" id="IPR050090">
    <property type="entry name" value="Tyrosine_recombinase_XerCD"/>
</dbReference>
<evidence type="ECO:0000256" key="6">
    <source>
        <dbReference type="ARBA" id="ARBA00023125"/>
    </source>
</evidence>
<feature type="active site" evidence="9">
    <location>
        <position position="179"/>
    </location>
</feature>
<dbReference type="Pfam" id="PF02899">
    <property type="entry name" value="Phage_int_SAM_1"/>
    <property type="match status" value="1"/>
</dbReference>
<keyword evidence="4 9" id="KW-0159">Chromosome partition</keyword>
<evidence type="ECO:0000256" key="9">
    <source>
        <dbReference type="HAMAP-Rule" id="MF_01808"/>
    </source>
</evidence>
<evidence type="ECO:0000256" key="5">
    <source>
        <dbReference type="ARBA" id="ARBA00022908"/>
    </source>
</evidence>
<accession>A0A6G8F364</accession>
<comment type="function">
    <text evidence="9">Site-specific tyrosine recombinase, which acts by catalyzing the cutting and rejoining of the recombining DNA molecules. The XerC-XerD complex is essential to convert dimers of the bacterial chromosome into monomers to permit their segregation at cell division. It also contributes to the segregational stability of plasmids.</text>
</comment>
<feature type="domain" description="Tyr recombinase" evidence="10">
    <location>
        <begin position="136"/>
        <end position="318"/>
    </location>
</feature>
<feature type="active site" evidence="9">
    <location>
        <position position="296"/>
    </location>
</feature>
<dbReference type="InterPro" id="IPR023009">
    <property type="entry name" value="Tyrosine_recombinase_XerC/XerD"/>
</dbReference>
<dbReference type="PANTHER" id="PTHR30349">
    <property type="entry name" value="PHAGE INTEGRASE-RELATED"/>
    <property type="match status" value="1"/>
</dbReference>
<keyword evidence="5 9" id="KW-0229">DNA integration</keyword>
<dbReference type="Gene3D" id="1.10.150.130">
    <property type="match status" value="1"/>
</dbReference>
<keyword evidence="6 9" id="KW-0238">DNA-binding</keyword>
<dbReference type="PROSITE" id="PS51898">
    <property type="entry name" value="TYR_RECOMBINASE"/>
    <property type="match status" value="1"/>
</dbReference>
<dbReference type="GO" id="GO:0003677">
    <property type="term" value="F:DNA binding"/>
    <property type="evidence" value="ECO:0007669"/>
    <property type="project" value="UniProtKB-UniRule"/>
</dbReference>
<dbReference type="InterPro" id="IPR013762">
    <property type="entry name" value="Integrase-like_cat_sf"/>
</dbReference>
<feature type="active site" evidence="9">
    <location>
        <position position="270"/>
    </location>
</feature>
<keyword evidence="2 9" id="KW-0963">Cytoplasm</keyword>
<dbReference type="Pfam" id="PF00589">
    <property type="entry name" value="Phage_integrase"/>
    <property type="match status" value="1"/>
</dbReference>
<evidence type="ECO:0000313" key="12">
    <source>
        <dbReference type="EMBL" id="QIM10693.1"/>
    </source>
</evidence>
<dbReference type="GO" id="GO:0009037">
    <property type="term" value="F:tyrosine-based site-specific recombinase activity"/>
    <property type="evidence" value="ECO:0007669"/>
    <property type="project" value="UniProtKB-UniRule"/>
</dbReference>
<feature type="domain" description="Core-binding (CB)" evidence="11">
    <location>
        <begin position="11"/>
        <end position="115"/>
    </location>
</feature>
<dbReference type="EMBL" id="MN990732">
    <property type="protein sequence ID" value="QIM10693.1"/>
    <property type="molecule type" value="Genomic_DNA"/>
</dbReference>
<dbReference type="InterPro" id="IPR044068">
    <property type="entry name" value="CB"/>
</dbReference>
<dbReference type="GO" id="GO:0005737">
    <property type="term" value="C:cytoplasm"/>
    <property type="evidence" value="ECO:0007669"/>
    <property type="project" value="UniProtKB-SubCell"/>
</dbReference>
<dbReference type="AlphaFoldDB" id="A0A6G8F364"/>
<reference evidence="12" key="1">
    <citation type="journal article" date="2020" name="J. ISSAAS">
        <title>Lactobacilli and other gastrointestinal microbiota of Peromyscus leucopus, reservoir host for agents of Lyme disease and other zoonoses in North America.</title>
        <authorList>
            <person name="Milovic A."/>
            <person name="Bassam K."/>
            <person name="Shao H."/>
            <person name="Chatzistamou I."/>
            <person name="Tufts D.M."/>
            <person name="Diuk-Wasser M."/>
            <person name="Barbour A.G."/>
        </authorList>
    </citation>
    <scope>NUCLEOTIDE SEQUENCE</scope>
    <source>
        <strain evidence="12">LL90</strain>
    </source>
</reference>
<dbReference type="SUPFAM" id="SSF56349">
    <property type="entry name" value="DNA breaking-rejoining enzymes"/>
    <property type="match status" value="1"/>
</dbReference>
<feature type="active site" description="O-(3'-phospho-DNA)-tyrosine intermediate" evidence="9">
    <location>
        <position position="305"/>
    </location>
</feature>
<protein>
    <recommendedName>
        <fullName evidence="9">Tyrosine recombinase XerC</fullName>
    </recommendedName>
</protein>
<evidence type="ECO:0000256" key="8">
    <source>
        <dbReference type="ARBA" id="ARBA00023306"/>
    </source>
</evidence>
<name>A0A6G8F364_9PROT</name>
<sequence>MKQQIIYYADQTLKDNIKRWIVWLRKERRYSEHTVDAYARDVSAFLSFFETADLSFAEYNASGDALHPPATLCALQQMQISDFRAYIASDKCRHLDKSSQARHLSSLRNFFHWLEEQKLLHNPAISVLSSPKKPHRLPHALDIKQTFELIEKKCSEMEKTWIYKRDMAIFTLLYGCGLRISEAVSLNIGDFDNGNFLRIKGKGKKERIVPLLPKVIEAVNDYLDDCPYTQTHGNAVFVGARGERINPRIIERQMEKICLQLNLPPHTTPHSLRHSYATHLLANGLNLRSIQELLGHSTLSTTQLYTEVEISKLSSEYEKANLFDEKKSSDKN</sequence>
<evidence type="ECO:0000256" key="2">
    <source>
        <dbReference type="ARBA" id="ARBA00022490"/>
    </source>
</evidence>
<dbReference type="InterPro" id="IPR011010">
    <property type="entry name" value="DNA_brk_join_enz"/>
</dbReference>
<evidence type="ECO:0000256" key="4">
    <source>
        <dbReference type="ARBA" id="ARBA00022829"/>
    </source>
</evidence>
<dbReference type="GO" id="GO:0006313">
    <property type="term" value="P:DNA transposition"/>
    <property type="evidence" value="ECO:0007669"/>
    <property type="project" value="UniProtKB-UniRule"/>
</dbReference>
<organism evidence="12">
    <name type="scientific">uncultured Alphaproteobacteria bacterium</name>
    <dbReference type="NCBI Taxonomy" id="91750"/>
    <lineage>
        <taxon>Bacteria</taxon>
        <taxon>Pseudomonadati</taxon>
        <taxon>Pseudomonadota</taxon>
        <taxon>Alphaproteobacteria</taxon>
        <taxon>environmental samples</taxon>
    </lineage>
</organism>
<evidence type="ECO:0000256" key="3">
    <source>
        <dbReference type="ARBA" id="ARBA00022618"/>
    </source>
</evidence>
<keyword evidence="8 9" id="KW-0131">Cell cycle</keyword>
<dbReference type="PANTHER" id="PTHR30349:SF90">
    <property type="entry name" value="TYROSINE RECOMBINASE XERD"/>
    <property type="match status" value="1"/>
</dbReference>
<dbReference type="GO" id="GO:0007059">
    <property type="term" value="P:chromosome segregation"/>
    <property type="evidence" value="ECO:0007669"/>
    <property type="project" value="UniProtKB-UniRule"/>
</dbReference>
<proteinExistence type="inferred from homology"/>
<dbReference type="PROSITE" id="PS51900">
    <property type="entry name" value="CB"/>
    <property type="match status" value="1"/>
</dbReference>
<comment type="subcellular location">
    <subcellularLocation>
        <location evidence="1 9">Cytoplasm</location>
    </subcellularLocation>
</comment>
<comment type="similarity">
    <text evidence="9">Belongs to the 'phage' integrase family. XerC subfamily.</text>
</comment>
<dbReference type="GO" id="GO:0051301">
    <property type="term" value="P:cell division"/>
    <property type="evidence" value="ECO:0007669"/>
    <property type="project" value="UniProtKB-KW"/>
</dbReference>
<feature type="active site" evidence="9">
    <location>
        <position position="273"/>
    </location>
</feature>
<dbReference type="InterPro" id="IPR004107">
    <property type="entry name" value="Integrase_SAM-like_N"/>
</dbReference>
<keyword evidence="7 9" id="KW-0233">DNA recombination</keyword>
<dbReference type="InterPro" id="IPR010998">
    <property type="entry name" value="Integrase_recombinase_N"/>
</dbReference>
<evidence type="ECO:0000259" key="10">
    <source>
        <dbReference type="PROSITE" id="PS51898"/>
    </source>
</evidence>